<sequence length="116" mass="13026">MGQRDGYDTQVGERGVKLSGGERQRIAIARAIIRDPRILILDEATSSLDTESEILVQQALERLMQGRTTFVIAHRLSTIQGADIIVVLSEKKIEEIGSHKELLAKDGLYARLYRKH</sequence>
<dbReference type="SUPFAM" id="SSF52540">
    <property type="entry name" value="P-loop containing nucleoside triphosphate hydrolases"/>
    <property type="match status" value="1"/>
</dbReference>
<gene>
    <name evidence="2" type="ORF">S01H4_08059</name>
</gene>
<dbReference type="PANTHER" id="PTHR43394:SF1">
    <property type="entry name" value="ATP-BINDING CASSETTE SUB-FAMILY B MEMBER 10, MITOCHONDRIAL"/>
    <property type="match status" value="1"/>
</dbReference>
<dbReference type="EMBL" id="BART01002713">
    <property type="protein sequence ID" value="GAG66670.1"/>
    <property type="molecule type" value="Genomic_DNA"/>
</dbReference>
<dbReference type="InterPro" id="IPR039421">
    <property type="entry name" value="Type_1_exporter"/>
</dbReference>
<evidence type="ECO:0000259" key="1">
    <source>
        <dbReference type="Pfam" id="PF00005"/>
    </source>
</evidence>
<dbReference type="AlphaFoldDB" id="X0ZAY1"/>
<dbReference type="Pfam" id="PF00005">
    <property type="entry name" value="ABC_tran"/>
    <property type="match status" value="1"/>
</dbReference>
<accession>X0ZAY1</accession>
<dbReference type="InterPro" id="IPR003439">
    <property type="entry name" value="ABC_transporter-like_ATP-bd"/>
</dbReference>
<dbReference type="Gene3D" id="3.40.50.300">
    <property type="entry name" value="P-loop containing nucleotide triphosphate hydrolases"/>
    <property type="match status" value="1"/>
</dbReference>
<protein>
    <recommendedName>
        <fullName evidence="1">ABC transporter domain-containing protein</fullName>
    </recommendedName>
</protein>
<feature type="domain" description="ABC transporter" evidence="1">
    <location>
        <begin position="2"/>
        <end position="46"/>
    </location>
</feature>
<organism evidence="2">
    <name type="scientific">marine sediment metagenome</name>
    <dbReference type="NCBI Taxonomy" id="412755"/>
    <lineage>
        <taxon>unclassified sequences</taxon>
        <taxon>metagenomes</taxon>
        <taxon>ecological metagenomes</taxon>
    </lineage>
</organism>
<proteinExistence type="predicted"/>
<comment type="caution">
    <text evidence="2">The sequence shown here is derived from an EMBL/GenBank/DDBJ whole genome shotgun (WGS) entry which is preliminary data.</text>
</comment>
<dbReference type="GO" id="GO:0090374">
    <property type="term" value="P:oligopeptide export from mitochondrion"/>
    <property type="evidence" value="ECO:0007669"/>
    <property type="project" value="TreeGrafter"/>
</dbReference>
<dbReference type="InterPro" id="IPR027417">
    <property type="entry name" value="P-loop_NTPase"/>
</dbReference>
<name>X0ZAY1_9ZZZZ</name>
<dbReference type="GO" id="GO:0005524">
    <property type="term" value="F:ATP binding"/>
    <property type="evidence" value="ECO:0007669"/>
    <property type="project" value="InterPro"/>
</dbReference>
<dbReference type="GO" id="GO:0016887">
    <property type="term" value="F:ATP hydrolysis activity"/>
    <property type="evidence" value="ECO:0007669"/>
    <property type="project" value="InterPro"/>
</dbReference>
<evidence type="ECO:0000313" key="2">
    <source>
        <dbReference type="EMBL" id="GAG66670.1"/>
    </source>
</evidence>
<dbReference type="GO" id="GO:0015421">
    <property type="term" value="F:ABC-type oligopeptide transporter activity"/>
    <property type="evidence" value="ECO:0007669"/>
    <property type="project" value="TreeGrafter"/>
</dbReference>
<dbReference type="PANTHER" id="PTHR43394">
    <property type="entry name" value="ATP-DEPENDENT PERMEASE MDL1, MITOCHONDRIAL"/>
    <property type="match status" value="1"/>
</dbReference>
<reference evidence="2" key="1">
    <citation type="journal article" date="2014" name="Front. Microbiol.">
        <title>High frequency of phylogenetically diverse reductive dehalogenase-homologous genes in deep subseafloor sedimentary metagenomes.</title>
        <authorList>
            <person name="Kawai M."/>
            <person name="Futagami T."/>
            <person name="Toyoda A."/>
            <person name="Takaki Y."/>
            <person name="Nishi S."/>
            <person name="Hori S."/>
            <person name="Arai W."/>
            <person name="Tsubouchi T."/>
            <person name="Morono Y."/>
            <person name="Uchiyama I."/>
            <person name="Ito T."/>
            <person name="Fujiyama A."/>
            <person name="Inagaki F."/>
            <person name="Takami H."/>
        </authorList>
    </citation>
    <scope>NUCLEOTIDE SEQUENCE</scope>
    <source>
        <strain evidence="2">Expedition CK06-06</strain>
    </source>
</reference>
<dbReference type="GO" id="GO:0005743">
    <property type="term" value="C:mitochondrial inner membrane"/>
    <property type="evidence" value="ECO:0007669"/>
    <property type="project" value="TreeGrafter"/>
</dbReference>